<evidence type="ECO:0000313" key="3">
    <source>
        <dbReference type="Proteomes" id="UP000314294"/>
    </source>
</evidence>
<feature type="compositionally biased region" description="Polar residues" evidence="1">
    <location>
        <begin position="9"/>
        <end position="23"/>
    </location>
</feature>
<gene>
    <name evidence="2" type="ORF">EYF80_059807</name>
</gene>
<evidence type="ECO:0000313" key="2">
    <source>
        <dbReference type="EMBL" id="TNN30042.1"/>
    </source>
</evidence>
<dbReference type="AlphaFoldDB" id="A0A4Z2ENS9"/>
<dbReference type="EMBL" id="SRLO01004915">
    <property type="protein sequence ID" value="TNN30042.1"/>
    <property type="molecule type" value="Genomic_DNA"/>
</dbReference>
<reference evidence="2 3" key="1">
    <citation type="submission" date="2019-03" db="EMBL/GenBank/DDBJ databases">
        <title>First draft genome of Liparis tanakae, snailfish: a comprehensive survey of snailfish specific genes.</title>
        <authorList>
            <person name="Kim W."/>
            <person name="Song I."/>
            <person name="Jeong J.-H."/>
            <person name="Kim D."/>
            <person name="Kim S."/>
            <person name="Ryu S."/>
            <person name="Song J.Y."/>
            <person name="Lee S.K."/>
        </authorList>
    </citation>
    <scope>NUCLEOTIDE SEQUENCE [LARGE SCALE GENOMIC DNA]</scope>
    <source>
        <tissue evidence="2">Muscle</tissue>
    </source>
</reference>
<feature type="compositionally biased region" description="Polar residues" evidence="1">
    <location>
        <begin position="97"/>
        <end position="107"/>
    </location>
</feature>
<feature type="region of interest" description="Disordered" evidence="1">
    <location>
        <begin position="1"/>
        <end position="110"/>
    </location>
</feature>
<dbReference type="Proteomes" id="UP000314294">
    <property type="component" value="Unassembled WGS sequence"/>
</dbReference>
<evidence type="ECO:0000256" key="1">
    <source>
        <dbReference type="SAM" id="MobiDB-lite"/>
    </source>
</evidence>
<accession>A0A4Z2ENS9</accession>
<protein>
    <submittedName>
        <fullName evidence="2">Uncharacterized protein</fullName>
    </submittedName>
</protein>
<name>A0A4Z2ENS9_9TELE</name>
<proteinExistence type="predicted"/>
<keyword evidence="3" id="KW-1185">Reference proteome</keyword>
<sequence length="183" mass="19464">MAVSRVMLSPSSASRQQHGQAARSQRRHAVSFSPSSPWSSACSSSSSSSSSPNSRVTEGKRPTADLSLMERVSTGILGERGVTLPEPPRCHRETDVSGGSSRENAATANDLRARTRGRCLRLVEGARYCTRRKGIGLRDGPQKRAALAMSSLLLLLPAEFKGVISLGCQGERGVAASRSGLWV</sequence>
<organism evidence="2 3">
    <name type="scientific">Liparis tanakae</name>
    <name type="common">Tanaka's snailfish</name>
    <dbReference type="NCBI Taxonomy" id="230148"/>
    <lineage>
        <taxon>Eukaryota</taxon>
        <taxon>Metazoa</taxon>
        <taxon>Chordata</taxon>
        <taxon>Craniata</taxon>
        <taxon>Vertebrata</taxon>
        <taxon>Euteleostomi</taxon>
        <taxon>Actinopterygii</taxon>
        <taxon>Neopterygii</taxon>
        <taxon>Teleostei</taxon>
        <taxon>Neoteleostei</taxon>
        <taxon>Acanthomorphata</taxon>
        <taxon>Eupercaria</taxon>
        <taxon>Perciformes</taxon>
        <taxon>Cottioidei</taxon>
        <taxon>Cottales</taxon>
        <taxon>Liparidae</taxon>
        <taxon>Liparis</taxon>
    </lineage>
</organism>
<feature type="compositionally biased region" description="Low complexity" evidence="1">
    <location>
        <begin position="31"/>
        <end position="54"/>
    </location>
</feature>
<comment type="caution">
    <text evidence="2">The sequence shown here is derived from an EMBL/GenBank/DDBJ whole genome shotgun (WGS) entry which is preliminary data.</text>
</comment>